<reference evidence="1" key="1">
    <citation type="submission" date="2018-05" db="EMBL/GenBank/DDBJ databases">
        <authorList>
            <person name="Lanie J.A."/>
            <person name="Ng W.-L."/>
            <person name="Kazmierczak K.M."/>
            <person name="Andrzejewski T.M."/>
            <person name="Davidsen T.M."/>
            <person name="Wayne K.J."/>
            <person name="Tettelin H."/>
            <person name="Glass J.I."/>
            <person name="Rusch D."/>
            <person name="Podicherti R."/>
            <person name="Tsui H.-C.T."/>
            <person name="Winkler M.E."/>
        </authorList>
    </citation>
    <scope>NUCLEOTIDE SEQUENCE</scope>
</reference>
<sequence>MIKTDHAIIRQQQRHITNDDIDFLFKYGVQVRQPHDCAIVHLSKKGKKIAKELDIKPTICGVVSLSDNVLITVEHRYKRIKNF</sequence>
<dbReference type="AlphaFoldDB" id="A0A382XM12"/>
<gene>
    <name evidence="1" type="ORF">METZ01_LOCUS425020</name>
</gene>
<protein>
    <recommendedName>
        <fullName evidence="2">DUF4258 domain-containing protein</fullName>
    </recommendedName>
</protein>
<evidence type="ECO:0000313" key="1">
    <source>
        <dbReference type="EMBL" id="SVD72166.1"/>
    </source>
</evidence>
<accession>A0A382XM12</accession>
<proteinExistence type="predicted"/>
<name>A0A382XM12_9ZZZZ</name>
<dbReference type="EMBL" id="UINC01168893">
    <property type="protein sequence ID" value="SVD72166.1"/>
    <property type="molecule type" value="Genomic_DNA"/>
</dbReference>
<evidence type="ECO:0008006" key="2">
    <source>
        <dbReference type="Google" id="ProtNLM"/>
    </source>
</evidence>
<organism evidence="1">
    <name type="scientific">marine metagenome</name>
    <dbReference type="NCBI Taxonomy" id="408172"/>
    <lineage>
        <taxon>unclassified sequences</taxon>
        <taxon>metagenomes</taxon>
        <taxon>ecological metagenomes</taxon>
    </lineage>
</organism>